<gene>
    <name evidence="1" type="ORF">D0X99_19295</name>
</gene>
<dbReference type="EMBL" id="QXML01000014">
    <property type="protein sequence ID" value="RIW12415.1"/>
    <property type="molecule type" value="Genomic_DNA"/>
</dbReference>
<protein>
    <submittedName>
        <fullName evidence="1">Uncharacterized protein</fullName>
    </submittedName>
</protein>
<name>A0A418PM12_9BACT</name>
<organism evidence="1 2">
    <name type="scientific">Algoriphagus lacus</name>
    <dbReference type="NCBI Taxonomy" id="2056311"/>
    <lineage>
        <taxon>Bacteria</taxon>
        <taxon>Pseudomonadati</taxon>
        <taxon>Bacteroidota</taxon>
        <taxon>Cytophagia</taxon>
        <taxon>Cytophagales</taxon>
        <taxon>Cyclobacteriaceae</taxon>
        <taxon>Algoriphagus</taxon>
    </lineage>
</organism>
<proteinExistence type="predicted"/>
<keyword evidence="2" id="KW-1185">Reference proteome</keyword>
<reference evidence="1 2" key="1">
    <citation type="submission" date="2018-09" db="EMBL/GenBank/DDBJ databases">
        <authorList>
            <person name="Wang X."/>
            <person name="Du Z."/>
        </authorList>
    </citation>
    <scope>NUCLEOTIDE SEQUENCE [LARGE SCALE GENOMIC DNA]</scope>
    <source>
        <strain evidence="1 2">N3</strain>
    </source>
</reference>
<sequence length="82" mass="10098">MKFKNGFKYYFPINEKFCLYFSDEEQDEYYSKNGDLNKKIQIRKITNQELNLFNIYQICYHNKYAISTNEKNLEYIKKVLLN</sequence>
<comment type="caution">
    <text evidence="1">The sequence shown here is derived from an EMBL/GenBank/DDBJ whole genome shotgun (WGS) entry which is preliminary data.</text>
</comment>
<evidence type="ECO:0000313" key="1">
    <source>
        <dbReference type="EMBL" id="RIW12415.1"/>
    </source>
</evidence>
<evidence type="ECO:0000313" key="2">
    <source>
        <dbReference type="Proteomes" id="UP000283522"/>
    </source>
</evidence>
<accession>A0A418PM12</accession>
<dbReference type="Proteomes" id="UP000283522">
    <property type="component" value="Unassembled WGS sequence"/>
</dbReference>
<dbReference type="AlphaFoldDB" id="A0A418PM12"/>